<organism evidence="1 2">
    <name type="scientific">Streptomyces thermocoprophilus</name>
    <dbReference type="NCBI Taxonomy" id="78356"/>
    <lineage>
        <taxon>Bacteria</taxon>
        <taxon>Bacillati</taxon>
        <taxon>Actinomycetota</taxon>
        <taxon>Actinomycetes</taxon>
        <taxon>Kitasatosporales</taxon>
        <taxon>Streptomycetaceae</taxon>
        <taxon>Streptomyces</taxon>
    </lineage>
</organism>
<comment type="caution">
    <text evidence="1">The sequence shown here is derived from an EMBL/GenBank/DDBJ whole genome shotgun (WGS) entry which is preliminary data.</text>
</comment>
<evidence type="ECO:0000313" key="2">
    <source>
        <dbReference type="Proteomes" id="UP001589703"/>
    </source>
</evidence>
<sequence>MGAHVMKLKGFRAADAALLTGDWLPGELLGLPVVDRPPLAEPSRVPPPRDDRDELCVVPGTGFVRFTGVDWIHRHARLEIGLRSAAEDPRPVLEAALRHGFRVLGMRRLYGWLTPGVYDGTETVLKACGLQWEATVPQALWVAGGAMDRQLWGALHASDD</sequence>
<dbReference type="Proteomes" id="UP001589703">
    <property type="component" value="Unassembled WGS sequence"/>
</dbReference>
<reference evidence="1 2" key="1">
    <citation type="submission" date="2024-09" db="EMBL/GenBank/DDBJ databases">
        <authorList>
            <person name="Sun Q."/>
            <person name="Mori K."/>
        </authorList>
    </citation>
    <scope>NUCLEOTIDE SEQUENCE [LARGE SCALE GENOMIC DNA]</scope>
    <source>
        <strain evidence="1 2">JCM 10918</strain>
    </source>
</reference>
<accession>A0ABV5VJ03</accession>
<proteinExistence type="predicted"/>
<dbReference type="RefSeq" id="WP_247471652.1">
    <property type="nucleotide sequence ID" value="NZ_JBHMAR010000034.1"/>
</dbReference>
<dbReference type="EMBL" id="JBHMAR010000034">
    <property type="protein sequence ID" value="MFB9737822.1"/>
    <property type="molecule type" value="Genomic_DNA"/>
</dbReference>
<evidence type="ECO:0000313" key="1">
    <source>
        <dbReference type="EMBL" id="MFB9737822.1"/>
    </source>
</evidence>
<protein>
    <submittedName>
        <fullName evidence="1">Uncharacterized protein</fullName>
    </submittedName>
</protein>
<keyword evidence="2" id="KW-1185">Reference proteome</keyword>
<name>A0ABV5VJ03_9ACTN</name>
<gene>
    <name evidence="1" type="ORF">ACFFRO_22295</name>
</gene>